<dbReference type="InterPro" id="IPR020479">
    <property type="entry name" value="HD_metazoa"/>
</dbReference>
<dbReference type="GeneTree" id="ENSGT00940000161610"/>
<dbReference type="InterPro" id="IPR017970">
    <property type="entry name" value="Homeobox_CS"/>
</dbReference>
<evidence type="ECO:0000256" key="9">
    <source>
        <dbReference type="SAM" id="MobiDB-lite"/>
    </source>
</evidence>
<organism evidence="11 12">
    <name type="scientific">Gallus gallus</name>
    <name type="common">Chicken</name>
    <dbReference type="NCBI Taxonomy" id="9031"/>
    <lineage>
        <taxon>Eukaryota</taxon>
        <taxon>Metazoa</taxon>
        <taxon>Chordata</taxon>
        <taxon>Craniata</taxon>
        <taxon>Vertebrata</taxon>
        <taxon>Euteleostomi</taxon>
        <taxon>Archelosauria</taxon>
        <taxon>Archosauria</taxon>
        <taxon>Dinosauria</taxon>
        <taxon>Saurischia</taxon>
        <taxon>Theropoda</taxon>
        <taxon>Coelurosauria</taxon>
        <taxon>Aves</taxon>
        <taxon>Neognathae</taxon>
        <taxon>Galloanserae</taxon>
        <taxon>Galliformes</taxon>
        <taxon>Phasianidae</taxon>
        <taxon>Phasianinae</taxon>
        <taxon>Gallus</taxon>
    </lineage>
</organism>
<evidence type="ECO:0000313" key="11">
    <source>
        <dbReference type="Ensembl" id="ENSGALP00010006322.1"/>
    </source>
</evidence>
<protein>
    <submittedName>
        <fullName evidence="11">NK2 homeobox 8</fullName>
    </submittedName>
</protein>
<dbReference type="OrthoDB" id="6159439at2759"/>
<feature type="region of interest" description="Disordered" evidence="9">
    <location>
        <begin position="22"/>
        <end position="43"/>
    </location>
</feature>
<dbReference type="GO" id="GO:0006357">
    <property type="term" value="P:regulation of transcription by RNA polymerase II"/>
    <property type="evidence" value="ECO:0000318"/>
    <property type="project" value="GO_Central"/>
</dbReference>
<comment type="subcellular location">
    <subcellularLocation>
        <location evidence="1 7 8">Nucleus</location>
    </subcellularLocation>
</comment>
<dbReference type="InterPro" id="IPR001356">
    <property type="entry name" value="HD"/>
</dbReference>
<dbReference type="Proteomes" id="UP000000539">
    <property type="component" value="Chromosome 5"/>
</dbReference>
<evidence type="ECO:0000259" key="10">
    <source>
        <dbReference type="PROSITE" id="PS50071"/>
    </source>
</evidence>
<feature type="DNA-binding region" description="Homeobox" evidence="7">
    <location>
        <begin position="273"/>
        <end position="332"/>
    </location>
</feature>
<evidence type="ECO:0000256" key="8">
    <source>
        <dbReference type="RuleBase" id="RU000682"/>
    </source>
</evidence>
<dbReference type="RefSeq" id="XP_046797879.1">
    <property type="nucleotide sequence ID" value="XM_046941923.1"/>
</dbReference>
<feature type="region of interest" description="Disordered" evidence="9">
    <location>
        <begin position="242"/>
        <end position="276"/>
    </location>
</feature>
<dbReference type="PANTHER" id="PTHR24340:SF117">
    <property type="entry name" value="NK2 HOMEOBOX 8"/>
    <property type="match status" value="1"/>
</dbReference>
<keyword evidence="3" id="KW-0217">Developmental protein</keyword>
<dbReference type="SMR" id="A0A8V0XDW2"/>
<proteinExistence type="inferred from homology"/>
<evidence type="ECO:0000256" key="5">
    <source>
        <dbReference type="ARBA" id="ARBA00023155"/>
    </source>
</evidence>
<name>A0A8V0XDW2_CHICK</name>
<dbReference type="GO" id="GO:0005634">
    <property type="term" value="C:nucleus"/>
    <property type="evidence" value="ECO:0000318"/>
    <property type="project" value="GO_Central"/>
</dbReference>
<sequence length="425" mass="47030">MATSGRISFTVRSILDLPEQDAHSMKQASDHHHHHSAENYSGSPYRGWIETDRNHYPCEYTTDRSSPSPCSYRVFVPRSSGEDAKKRTASACSLQRRGDPGWEFYRILLNYNNEAAGGSQPRAYERKDYFFPLGLSRAMAESLASGCVLPSLRSYHLISLLGFLPPVSVLQGSACLYWRGSGPPAARKAARTQCLSFQAAMQRCGRSRGCPRASHRGEQPSLSPALRHVCLIPERAADIPLLNRASDESGPELSLPDSTQRSLPARGSEAEKKKKRRVLFSKAQTLELERRFRQQRYLSAPEREQLARLLSLTPTQVKIWFQNHRYKMKRARSEGPGSPPPPRPPALLRRVVMPVPVLLRDGEPCRGFPTSPSPAAARPKLGCALAGCSAQAALAVQGYPACPPTLGVCPAYQHLAHPAVVSWSW</sequence>
<dbReference type="Gene3D" id="1.10.10.60">
    <property type="entry name" value="Homeodomain-like"/>
    <property type="match status" value="1"/>
</dbReference>
<evidence type="ECO:0000256" key="1">
    <source>
        <dbReference type="ARBA" id="ARBA00004123"/>
    </source>
</evidence>
<keyword evidence="4 7" id="KW-0238">DNA-binding</keyword>
<dbReference type="SMART" id="SM00389">
    <property type="entry name" value="HOX"/>
    <property type="match status" value="1"/>
</dbReference>
<dbReference type="Pfam" id="PF00046">
    <property type="entry name" value="Homeodomain"/>
    <property type="match status" value="1"/>
</dbReference>
<dbReference type="InterPro" id="IPR050394">
    <property type="entry name" value="Homeobox_NK-like"/>
</dbReference>
<evidence type="ECO:0000256" key="2">
    <source>
        <dbReference type="ARBA" id="ARBA00005661"/>
    </source>
</evidence>
<gene>
    <name evidence="11" type="primary">NKX2-8</name>
</gene>
<dbReference type="InterPro" id="IPR009057">
    <property type="entry name" value="Homeodomain-like_sf"/>
</dbReference>
<dbReference type="PROSITE" id="PS00027">
    <property type="entry name" value="HOMEOBOX_1"/>
    <property type="match status" value="1"/>
</dbReference>
<dbReference type="PANTHER" id="PTHR24340">
    <property type="entry name" value="HOMEOBOX PROTEIN NKX"/>
    <property type="match status" value="1"/>
</dbReference>
<reference evidence="11" key="3">
    <citation type="submission" date="2025-09" db="UniProtKB">
        <authorList>
            <consortium name="Ensembl"/>
        </authorList>
    </citation>
    <scope>IDENTIFICATION</scope>
    <source>
        <strain evidence="11">broiler</strain>
    </source>
</reference>
<dbReference type="CDD" id="cd00086">
    <property type="entry name" value="homeodomain"/>
    <property type="match status" value="1"/>
</dbReference>
<evidence type="ECO:0000256" key="4">
    <source>
        <dbReference type="ARBA" id="ARBA00023125"/>
    </source>
</evidence>
<dbReference type="GO" id="GO:0030154">
    <property type="term" value="P:cell differentiation"/>
    <property type="evidence" value="ECO:0000318"/>
    <property type="project" value="GO_Central"/>
</dbReference>
<keyword evidence="5 7" id="KW-0371">Homeobox</keyword>
<dbReference type="GO" id="GO:0000978">
    <property type="term" value="F:RNA polymerase II cis-regulatory region sequence-specific DNA binding"/>
    <property type="evidence" value="ECO:0000318"/>
    <property type="project" value="GO_Central"/>
</dbReference>
<dbReference type="AlphaFoldDB" id="A0A8V0XDW2"/>
<dbReference type="PRINTS" id="PR00024">
    <property type="entry name" value="HOMEOBOX"/>
</dbReference>
<dbReference type="PROSITE" id="PS50071">
    <property type="entry name" value="HOMEOBOX_2"/>
    <property type="match status" value="1"/>
</dbReference>
<feature type="domain" description="Homeobox" evidence="10">
    <location>
        <begin position="271"/>
        <end position="331"/>
    </location>
</feature>
<comment type="similarity">
    <text evidence="2">Belongs to the NK-2 homeobox family.</text>
</comment>
<dbReference type="SUPFAM" id="SSF46689">
    <property type="entry name" value="Homeodomain-like"/>
    <property type="match status" value="1"/>
</dbReference>
<reference evidence="11" key="2">
    <citation type="submission" date="2025-08" db="UniProtKB">
        <authorList>
            <consortium name="Ensembl"/>
        </authorList>
    </citation>
    <scope>IDENTIFICATION</scope>
    <source>
        <strain evidence="11">broiler</strain>
    </source>
</reference>
<dbReference type="Ensembl" id="ENSGALT00010011106.1">
    <property type="protein sequence ID" value="ENSGALP00010006322.1"/>
    <property type="gene ID" value="ENSGALG00010004785.1"/>
</dbReference>
<keyword evidence="12" id="KW-1185">Reference proteome</keyword>
<dbReference type="FunCoup" id="A0A8V0XDW2">
    <property type="interactions" value="113"/>
</dbReference>
<evidence type="ECO:0000256" key="6">
    <source>
        <dbReference type="ARBA" id="ARBA00023242"/>
    </source>
</evidence>
<evidence type="ECO:0000256" key="3">
    <source>
        <dbReference type="ARBA" id="ARBA00022473"/>
    </source>
</evidence>
<dbReference type="FunFam" id="1.10.10.60:FF:000101">
    <property type="entry name" value="NK2 homeobox 8"/>
    <property type="match status" value="1"/>
</dbReference>
<accession>A0A8V0XDW2</accession>
<evidence type="ECO:0000256" key="7">
    <source>
        <dbReference type="PROSITE-ProRule" id="PRU00108"/>
    </source>
</evidence>
<dbReference type="CTD" id="26257"/>
<dbReference type="GeneID" id="771397"/>
<evidence type="ECO:0000313" key="12">
    <source>
        <dbReference type="Proteomes" id="UP000000539"/>
    </source>
</evidence>
<reference evidence="11" key="1">
    <citation type="submission" date="2020-11" db="EMBL/GenBank/DDBJ databases">
        <title>Gallus gallus (Chicken) genome, bGalGal1, GRCg7b, maternal haplotype autosomes + Z &amp; W.</title>
        <authorList>
            <person name="Warren W."/>
            <person name="Formenti G."/>
            <person name="Fedrigo O."/>
            <person name="Haase B."/>
            <person name="Mountcastle J."/>
            <person name="Balacco J."/>
            <person name="Tracey A."/>
            <person name="Schneider V."/>
            <person name="Okimoto R."/>
            <person name="Cheng H."/>
            <person name="Hawken R."/>
            <person name="Howe K."/>
            <person name="Jarvis E.D."/>
        </authorList>
    </citation>
    <scope>NUCLEOTIDE SEQUENCE [LARGE SCALE GENOMIC DNA]</scope>
    <source>
        <strain evidence="11">Broiler</strain>
    </source>
</reference>
<dbReference type="GO" id="GO:0000981">
    <property type="term" value="F:DNA-binding transcription factor activity, RNA polymerase II-specific"/>
    <property type="evidence" value="ECO:0000318"/>
    <property type="project" value="GO_Central"/>
</dbReference>
<keyword evidence="6 7" id="KW-0539">Nucleus</keyword>